<feature type="chain" id="PRO_5012432495" description="DUF7282 domain-containing protein" evidence="1">
    <location>
        <begin position="25"/>
        <end position="153"/>
    </location>
</feature>
<evidence type="ECO:0000256" key="1">
    <source>
        <dbReference type="SAM" id="SignalP"/>
    </source>
</evidence>
<name>A0A1M7CPZ1_9GAMM</name>
<dbReference type="EMBL" id="BJXU01000186">
    <property type="protein sequence ID" value="GEN26058.1"/>
    <property type="molecule type" value="Genomic_DNA"/>
</dbReference>
<dbReference type="Proteomes" id="UP000321726">
    <property type="component" value="Unassembled WGS sequence"/>
</dbReference>
<evidence type="ECO:0000313" key="5">
    <source>
        <dbReference type="Proteomes" id="UP000184123"/>
    </source>
</evidence>
<reference evidence="4 5" key="1">
    <citation type="submission" date="2016-11" db="EMBL/GenBank/DDBJ databases">
        <authorList>
            <person name="Jaros S."/>
            <person name="Januszkiewicz K."/>
            <person name="Wedrychowicz H."/>
        </authorList>
    </citation>
    <scope>NUCLEOTIDE SEQUENCE [LARGE SCALE GENOMIC DNA]</scope>
    <source>
        <strain evidence="4 5">DSM 4740</strain>
    </source>
</reference>
<gene>
    <name evidence="3" type="ORF">HCU01_40070</name>
    <name evidence="4" type="ORF">SAMN05660971_01191</name>
</gene>
<reference evidence="3 6" key="2">
    <citation type="submission" date="2019-07" db="EMBL/GenBank/DDBJ databases">
        <title>Whole genome shotgun sequence of Halomonas cupida NBRC 102219.</title>
        <authorList>
            <person name="Hosoyama A."/>
            <person name="Uohara A."/>
            <person name="Ohji S."/>
            <person name="Ichikawa N."/>
        </authorList>
    </citation>
    <scope>NUCLEOTIDE SEQUENCE [LARGE SCALE GENOMIC DNA]</scope>
    <source>
        <strain evidence="3 6">NBRC 102219</strain>
    </source>
</reference>
<evidence type="ECO:0000313" key="3">
    <source>
        <dbReference type="EMBL" id="GEN26058.1"/>
    </source>
</evidence>
<evidence type="ECO:0000313" key="4">
    <source>
        <dbReference type="EMBL" id="SHL69381.1"/>
    </source>
</evidence>
<dbReference type="Proteomes" id="UP000184123">
    <property type="component" value="Unassembled WGS sequence"/>
</dbReference>
<dbReference type="EMBL" id="FRCA01000002">
    <property type="protein sequence ID" value="SHL69381.1"/>
    <property type="molecule type" value="Genomic_DNA"/>
</dbReference>
<sequence>MIKQLVSSAIVSASLIAGASVVLAAHHAEDMSEEGHEGHMELGVWAEDQSVADGAVSAQKITADANGWLVVHRTDESHKPGPVVGYAPLRAGENTDVTALLTESVASGDHLMLMLHGEDGGTQAGVFEYTLGATEDGPVKVDDNLVMTVITAM</sequence>
<keyword evidence="6" id="KW-1185">Reference proteome</keyword>
<organism evidence="4 5">
    <name type="scientific">Halomonas cupida</name>
    <dbReference type="NCBI Taxonomy" id="44933"/>
    <lineage>
        <taxon>Bacteria</taxon>
        <taxon>Pseudomonadati</taxon>
        <taxon>Pseudomonadota</taxon>
        <taxon>Gammaproteobacteria</taxon>
        <taxon>Oceanospirillales</taxon>
        <taxon>Halomonadaceae</taxon>
        <taxon>Halomonas</taxon>
    </lineage>
</organism>
<dbReference type="InterPro" id="IPR055706">
    <property type="entry name" value="Slg1/2_DUF7282"/>
</dbReference>
<accession>A0A1M7CPZ1</accession>
<feature type="signal peptide" evidence="1">
    <location>
        <begin position="1"/>
        <end position="24"/>
    </location>
</feature>
<dbReference type="OrthoDB" id="5874543at2"/>
<dbReference type="Pfam" id="PF23951">
    <property type="entry name" value="DUF7282"/>
    <property type="match status" value="1"/>
</dbReference>
<evidence type="ECO:0000313" key="6">
    <source>
        <dbReference type="Proteomes" id="UP000321726"/>
    </source>
</evidence>
<feature type="domain" description="DUF7282" evidence="2">
    <location>
        <begin position="45"/>
        <end position="148"/>
    </location>
</feature>
<evidence type="ECO:0000259" key="2">
    <source>
        <dbReference type="Pfam" id="PF23951"/>
    </source>
</evidence>
<keyword evidence="1" id="KW-0732">Signal</keyword>
<dbReference type="AlphaFoldDB" id="A0A1M7CPZ1"/>
<dbReference type="RefSeq" id="WP_073434083.1">
    <property type="nucleotide sequence ID" value="NZ_BJXU01000186.1"/>
</dbReference>
<protein>
    <recommendedName>
        <fullName evidence="2">DUF7282 domain-containing protein</fullName>
    </recommendedName>
</protein>
<dbReference type="STRING" id="44933.SAMN05660971_01191"/>
<proteinExistence type="predicted"/>